<dbReference type="GeneID" id="23865618"/>
<protein>
    <recommendedName>
        <fullName evidence="4">T. brucei spp.-specific protein</fullName>
    </recommendedName>
</protein>
<evidence type="ECO:0000313" key="2">
    <source>
        <dbReference type="EMBL" id="CBH15446.1"/>
    </source>
</evidence>
<keyword evidence="1" id="KW-0732">Signal</keyword>
<dbReference type="RefSeq" id="XP_011777710.1">
    <property type="nucleotide sequence ID" value="XM_011779408.1"/>
</dbReference>
<accession>D0A2F2</accession>
<proteinExistence type="predicted"/>
<evidence type="ECO:0000313" key="3">
    <source>
        <dbReference type="Proteomes" id="UP000002316"/>
    </source>
</evidence>
<feature type="signal peptide" evidence="1">
    <location>
        <begin position="1"/>
        <end position="17"/>
    </location>
</feature>
<dbReference type="AlphaFoldDB" id="D0A2F2"/>
<evidence type="ECO:0000256" key="1">
    <source>
        <dbReference type="SAM" id="SignalP"/>
    </source>
</evidence>
<feature type="chain" id="PRO_5003005871" description="T. brucei spp.-specific protein" evidence="1">
    <location>
        <begin position="18"/>
        <end position="112"/>
    </location>
</feature>
<gene>
    <name evidence="2" type="ORF">TbgDal_X5310</name>
</gene>
<dbReference type="EMBL" id="FN554973">
    <property type="protein sequence ID" value="CBH15446.1"/>
    <property type="molecule type" value="Genomic_DNA"/>
</dbReference>
<evidence type="ECO:0008006" key="4">
    <source>
        <dbReference type="Google" id="ProtNLM"/>
    </source>
</evidence>
<dbReference type="KEGG" id="tbg:TbgDal_X5310"/>
<reference evidence="3" key="1">
    <citation type="journal article" date="2010" name="PLoS Negl. Trop. Dis.">
        <title>The genome sequence of Trypanosoma brucei gambiense, causative agent of chronic human african trypanosomiasis.</title>
        <authorList>
            <person name="Jackson A.P."/>
            <person name="Sanders M."/>
            <person name="Berry A."/>
            <person name="McQuillan J."/>
            <person name="Aslett M.A."/>
            <person name="Quail M.A."/>
            <person name="Chukualim B."/>
            <person name="Capewell P."/>
            <person name="MacLeod A."/>
            <person name="Melville S.E."/>
            <person name="Gibson W."/>
            <person name="Barry J.D."/>
            <person name="Berriman M."/>
            <person name="Hertz-Fowler C."/>
        </authorList>
    </citation>
    <scope>NUCLEOTIDE SEQUENCE [LARGE SCALE GENOMIC DNA]</scope>
    <source>
        <strain evidence="3">MHOM/CI/86/DAL972</strain>
    </source>
</reference>
<name>D0A2F2_TRYB9</name>
<organism evidence="2 3">
    <name type="scientific">Trypanosoma brucei gambiense (strain MHOM/CI/86/DAL972)</name>
    <dbReference type="NCBI Taxonomy" id="679716"/>
    <lineage>
        <taxon>Eukaryota</taxon>
        <taxon>Discoba</taxon>
        <taxon>Euglenozoa</taxon>
        <taxon>Kinetoplastea</taxon>
        <taxon>Metakinetoplastina</taxon>
        <taxon>Trypanosomatida</taxon>
        <taxon>Trypanosomatidae</taxon>
        <taxon>Trypanosoma</taxon>
    </lineage>
</organism>
<dbReference type="Proteomes" id="UP000002316">
    <property type="component" value="Chromosome 10"/>
</dbReference>
<sequence>MVCYVIFFVTYSHVTIAIDINTHAYYFFCYIEWSWEFGWVNNICQSCVGSLDGCLHAVGASRDRTDLPLPLFLYSFLSPPYSFCHFPHLKPHSPVIAYSVVSRFPHSRCGQS</sequence>